<proteinExistence type="predicted"/>
<accession>D4KV62</accession>
<evidence type="ECO:0000313" key="2">
    <source>
        <dbReference type="EMBL" id="CBL11252.1"/>
    </source>
</evidence>
<evidence type="ECO:0000313" key="3">
    <source>
        <dbReference type="Proteomes" id="UP000008953"/>
    </source>
</evidence>
<protein>
    <submittedName>
        <fullName evidence="2">Uncharacterized protein</fullName>
    </submittedName>
</protein>
<dbReference type="KEGG" id="rix:RO1_04960"/>
<dbReference type="HOGENOM" id="CLU_3358223_0_0_9"/>
<feature type="region of interest" description="Disordered" evidence="1">
    <location>
        <begin position="1"/>
        <end position="36"/>
    </location>
</feature>
<name>D4KV62_9FIRM</name>
<dbReference type="Proteomes" id="UP000008953">
    <property type="component" value="Chromosome"/>
</dbReference>
<evidence type="ECO:0000256" key="1">
    <source>
        <dbReference type="SAM" id="MobiDB-lite"/>
    </source>
</evidence>
<gene>
    <name evidence="2" type="ORF">RO1_04960</name>
</gene>
<dbReference type="AlphaFoldDB" id="D4KV62"/>
<dbReference type="EMBL" id="FP929050">
    <property type="protein sequence ID" value="CBL11252.1"/>
    <property type="molecule type" value="Genomic_DNA"/>
</dbReference>
<feature type="compositionally biased region" description="Basic and acidic residues" evidence="1">
    <location>
        <begin position="26"/>
        <end position="36"/>
    </location>
</feature>
<sequence length="36" mass="4043">MLSGNNIYRDTKEKQPHPISAAVKTVMHDDKSVCDL</sequence>
<reference evidence="2 3" key="2">
    <citation type="submission" date="2010-03" db="EMBL/GenBank/DDBJ databases">
        <authorList>
            <person name="Pajon A."/>
        </authorList>
    </citation>
    <scope>NUCLEOTIDE SEQUENCE [LARGE SCALE GENOMIC DNA]</scope>
    <source>
        <strain evidence="2 3">XB6B4</strain>
    </source>
</reference>
<organism evidence="2 3">
    <name type="scientific">Roseburia intestinalis XB6B4</name>
    <dbReference type="NCBI Taxonomy" id="718255"/>
    <lineage>
        <taxon>Bacteria</taxon>
        <taxon>Bacillati</taxon>
        <taxon>Bacillota</taxon>
        <taxon>Clostridia</taxon>
        <taxon>Lachnospirales</taxon>
        <taxon>Lachnospiraceae</taxon>
        <taxon>Roseburia</taxon>
    </lineage>
</organism>
<reference evidence="2 3" key="1">
    <citation type="submission" date="2010-03" db="EMBL/GenBank/DDBJ databases">
        <title>The genome sequence of Roseburia intestinalis XB6B4.</title>
        <authorList>
            <consortium name="metaHIT consortium -- http://www.metahit.eu/"/>
            <person name="Pajon A."/>
            <person name="Turner K."/>
            <person name="Parkhill J."/>
            <person name="Bernalier A."/>
        </authorList>
    </citation>
    <scope>NUCLEOTIDE SEQUENCE [LARGE SCALE GENOMIC DNA]</scope>
    <source>
        <strain evidence="2 3">XB6B4</strain>
    </source>
</reference>